<sequence length="41" mass="4917">MQLNVTPEVRWVIVLRLYDLLIRPDQVKQPCIIQRRLIADT</sequence>
<organism evidence="1">
    <name type="scientific">marine metagenome</name>
    <dbReference type="NCBI Taxonomy" id="408172"/>
    <lineage>
        <taxon>unclassified sequences</taxon>
        <taxon>metagenomes</taxon>
        <taxon>ecological metagenomes</taxon>
    </lineage>
</organism>
<name>A0A382WFD5_9ZZZZ</name>
<proteinExistence type="predicted"/>
<dbReference type="AlphaFoldDB" id="A0A382WFD5"/>
<dbReference type="EMBL" id="UINC01159452">
    <property type="protein sequence ID" value="SVD57537.1"/>
    <property type="molecule type" value="Genomic_DNA"/>
</dbReference>
<gene>
    <name evidence="1" type="ORF">METZ01_LOCUS410391</name>
</gene>
<feature type="non-terminal residue" evidence="1">
    <location>
        <position position="41"/>
    </location>
</feature>
<accession>A0A382WFD5</accession>
<evidence type="ECO:0000313" key="1">
    <source>
        <dbReference type="EMBL" id="SVD57537.1"/>
    </source>
</evidence>
<reference evidence="1" key="1">
    <citation type="submission" date="2018-05" db="EMBL/GenBank/DDBJ databases">
        <authorList>
            <person name="Lanie J.A."/>
            <person name="Ng W.-L."/>
            <person name="Kazmierczak K.M."/>
            <person name="Andrzejewski T.M."/>
            <person name="Davidsen T.M."/>
            <person name="Wayne K.J."/>
            <person name="Tettelin H."/>
            <person name="Glass J.I."/>
            <person name="Rusch D."/>
            <person name="Podicherti R."/>
            <person name="Tsui H.-C.T."/>
            <person name="Winkler M.E."/>
        </authorList>
    </citation>
    <scope>NUCLEOTIDE SEQUENCE</scope>
</reference>
<protein>
    <submittedName>
        <fullName evidence="1">Uncharacterized protein</fullName>
    </submittedName>
</protein>